<dbReference type="GO" id="GO:0006357">
    <property type="term" value="P:regulation of transcription by RNA polymerase II"/>
    <property type="evidence" value="ECO:0007669"/>
    <property type="project" value="InterPro"/>
</dbReference>
<dbReference type="CDD" id="cd20532">
    <property type="entry name" value="CYCLIN_CCNL_rpt1"/>
    <property type="match status" value="1"/>
</dbReference>
<keyword evidence="5" id="KW-1185">Reference proteome</keyword>
<dbReference type="InterPro" id="IPR036915">
    <property type="entry name" value="Cyclin-like_sf"/>
</dbReference>
<dbReference type="InterPro" id="IPR013763">
    <property type="entry name" value="Cyclin-like_dom"/>
</dbReference>
<dbReference type="GO" id="GO:0016538">
    <property type="term" value="F:cyclin-dependent protein serine/threonine kinase regulator activity"/>
    <property type="evidence" value="ECO:0007669"/>
    <property type="project" value="InterPro"/>
</dbReference>
<dbReference type="PANTHER" id="PTHR10026">
    <property type="entry name" value="CYCLIN"/>
    <property type="match status" value="1"/>
</dbReference>
<keyword evidence="1 2" id="KW-0195">Cyclin</keyword>
<organism evidence="4 5">
    <name type="scientific">Dictyocaulus viviparus</name>
    <name type="common">Bovine lungworm</name>
    <dbReference type="NCBI Taxonomy" id="29172"/>
    <lineage>
        <taxon>Eukaryota</taxon>
        <taxon>Metazoa</taxon>
        <taxon>Ecdysozoa</taxon>
        <taxon>Nematoda</taxon>
        <taxon>Chromadorea</taxon>
        <taxon>Rhabditida</taxon>
        <taxon>Rhabditina</taxon>
        <taxon>Rhabditomorpha</taxon>
        <taxon>Strongyloidea</taxon>
        <taxon>Metastrongylidae</taxon>
        <taxon>Dictyocaulus</taxon>
    </lineage>
</organism>
<sequence>MTTLAEKRSLALAKAQAFVRTRKVLKPMSSLSRLFSLSVSINCDKWYQTMDEKARLMLQDPPSLADGMDRDTEKDLRFFGCTLIQEGAVLLKLPQVAAATGQILFQRFYYLKSFLKFRYEHTVMACLLLASKIEEEPRRTRDVYNVFYRLEQLHKLRESGRAINDATK</sequence>
<reference evidence="5" key="2">
    <citation type="journal article" date="2016" name="Sci. Rep.">
        <title>Dictyocaulus viviparus genome, variome and transcriptome elucidate lungworm biology and support future intervention.</title>
        <authorList>
            <person name="McNulty S.N."/>
            <person name="Strube C."/>
            <person name="Rosa B.A."/>
            <person name="Martin J.C."/>
            <person name="Tyagi R."/>
            <person name="Choi Y.J."/>
            <person name="Wang Q."/>
            <person name="Hallsworth Pepin K."/>
            <person name="Zhang X."/>
            <person name="Ozersky P."/>
            <person name="Wilson R.K."/>
            <person name="Sternberg P.W."/>
            <person name="Gasser R.B."/>
            <person name="Mitreva M."/>
        </authorList>
    </citation>
    <scope>NUCLEOTIDE SEQUENCE [LARGE SCALE GENOMIC DNA]</scope>
    <source>
        <strain evidence="5">HannoverDv2000</strain>
    </source>
</reference>
<dbReference type="OrthoDB" id="10264655at2759"/>
<gene>
    <name evidence="4" type="ORF">DICVIV_03382</name>
</gene>
<dbReference type="Proteomes" id="UP000053766">
    <property type="component" value="Unassembled WGS sequence"/>
</dbReference>
<dbReference type="STRING" id="29172.A0A0D8Y2Q6"/>
<evidence type="ECO:0000256" key="1">
    <source>
        <dbReference type="ARBA" id="ARBA00023127"/>
    </source>
</evidence>
<evidence type="ECO:0000256" key="2">
    <source>
        <dbReference type="RuleBase" id="RU000383"/>
    </source>
</evidence>
<dbReference type="AlphaFoldDB" id="A0A0D8Y2Q6"/>
<dbReference type="SMART" id="SM00385">
    <property type="entry name" value="CYCLIN"/>
    <property type="match status" value="1"/>
</dbReference>
<accession>A0A0D8Y2Q6</accession>
<feature type="domain" description="Cyclin-like" evidence="3">
    <location>
        <begin position="82"/>
        <end position="165"/>
    </location>
</feature>
<dbReference type="SUPFAM" id="SSF47954">
    <property type="entry name" value="Cyclin-like"/>
    <property type="match status" value="1"/>
</dbReference>
<dbReference type="Pfam" id="PF00134">
    <property type="entry name" value="Cyclin_N"/>
    <property type="match status" value="1"/>
</dbReference>
<evidence type="ECO:0000313" key="4">
    <source>
        <dbReference type="EMBL" id="KJH50452.1"/>
    </source>
</evidence>
<dbReference type="EMBL" id="KN716205">
    <property type="protein sequence ID" value="KJH50452.1"/>
    <property type="molecule type" value="Genomic_DNA"/>
</dbReference>
<reference evidence="4 5" key="1">
    <citation type="submission" date="2013-11" db="EMBL/GenBank/DDBJ databases">
        <title>Draft genome of the bovine lungworm Dictyocaulus viviparus.</title>
        <authorList>
            <person name="Mitreva M."/>
        </authorList>
    </citation>
    <scope>NUCLEOTIDE SEQUENCE [LARGE SCALE GENOMIC DNA]</scope>
    <source>
        <strain evidence="4 5">HannoverDv2000</strain>
    </source>
</reference>
<protein>
    <submittedName>
        <fullName evidence="4">Cyclin-L1 family protein</fullName>
    </submittedName>
</protein>
<evidence type="ECO:0000313" key="5">
    <source>
        <dbReference type="Proteomes" id="UP000053766"/>
    </source>
</evidence>
<evidence type="ECO:0000259" key="3">
    <source>
        <dbReference type="SMART" id="SM00385"/>
    </source>
</evidence>
<dbReference type="InterPro" id="IPR006671">
    <property type="entry name" value="Cyclin_N"/>
</dbReference>
<dbReference type="InterPro" id="IPR043198">
    <property type="entry name" value="Cyclin/Ssn8"/>
</dbReference>
<comment type="similarity">
    <text evidence="2">Belongs to the cyclin family.</text>
</comment>
<dbReference type="Gene3D" id="1.10.472.10">
    <property type="entry name" value="Cyclin-like"/>
    <property type="match status" value="1"/>
</dbReference>
<proteinExistence type="inferred from homology"/>
<name>A0A0D8Y2Q6_DICVI</name>